<gene>
    <name evidence="1" type="ORF">E6C60_3832</name>
</gene>
<reference evidence="1 2" key="1">
    <citation type="submission" date="2019-05" db="EMBL/GenBank/DDBJ databases">
        <authorList>
            <person name="Chen C."/>
        </authorList>
    </citation>
    <scope>NUCLEOTIDE SEQUENCE [LARGE SCALE GENOMIC DNA]</scope>
    <source>
        <strain evidence="1 2">HB172198</strain>
    </source>
</reference>
<keyword evidence="2" id="KW-1185">Reference proteome</keyword>
<sequence>MVITSSWVRSVMLGACPKHEKGLAQGSLRILGKALWLMQYDTLRSALVTA</sequence>
<organism evidence="1 2">
    <name type="scientific">Paenibacillus algicola</name>
    <dbReference type="NCBI Taxonomy" id="2565926"/>
    <lineage>
        <taxon>Bacteria</taxon>
        <taxon>Bacillati</taxon>
        <taxon>Bacillota</taxon>
        <taxon>Bacilli</taxon>
        <taxon>Bacillales</taxon>
        <taxon>Paenibacillaceae</taxon>
        <taxon>Paenibacillus</taxon>
    </lineage>
</organism>
<dbReference type="Proteomes" id="UP000300879">
    <property type="component" value="Chromosome"/>
</dbReference>
<proteinExistence type="predicted"/>
<dbReference type="EMBL" id="CP040396">
    <property type="protein sequence ID" value="QCT04537.1"/>
    <property type="molecule type" value="Genomic_DNA"/>
</dbReference>
<evidence type="ECO:0000313" key="2">
    <source>
        <dbReference type="Proteomes" id="UP000300879"/>
    </source>
</evidence>
<evidence type="ECO:0000313" key="1">
    <source>
        <dbReference type="EMBL" id="QCT04537.1"/>
    </source>
</evidence>
<accession>A0A4P8XNS5</accession>
<protein>
    <submittedName>
        <fullName evidence="1">Uncharacterized protein</fullName>
    </submittedName>
</protein>
<dbReference type="AlphaFoldDB" id="A0A4P8XNS5"/>
<name>A0A4P8XNS5_9BACL</name>
<dbReference type="KEGG" id="palo:E6C60_3832"/>